<name>A0A3S4GLG6_9HYPH</name>
<organism evidence="2 3">
    <name type="scientific">Devosia equisanguinis</name>
    <dbReference type="NCBI Taxonomy" id="2490941"/>
    <lineage>
        <taxon>Bacteria</taxon>
        <taxon>Pseudomonadati</taxon>
        <taxon>Pseudomonadota</taxon>
        <taxon>Alphaproteobacteria</taxon>
        <taxon>Hyphomicrobiales</taxon>
        <taxon>Devosiaceae</taxon>
        <taxon>Devosia</taxon>
    </lineage>
</organism>
<evidence type="ECO:0000256" key="1">
    <source>
        <dbReference type="SAM" id="MobiDB-lite"/>
    </source>
</evidence>
<dbReference type="EMBL" id="UZWD01000034">
    <property type="protein sequence ID" value="VDS05681.1"/>
    <property type="molecule type" value="Genomic_DNA"/>
</dbReference>
<keyword evidence="3" id="KW-1185">Reference proteome</keyword>
<dbReference type="Proteomes" id="UP000268844">
    <property type="component" value="Unassembled WGS sequence"/>
</dbReference>
<accession>A0A3S4GLG6</accession>
<feature type="region of interest" description="Disordered" evidence="1">
    <location>
        <begin position="1"/>
        <end position="22"/>
    </location>
</feature>
<sequence length="79" mass="7984">MGAKLAGAAQNHADGAGAASGQAQRAGIGTIAQLRGGSGDAAARGLVDFGIAVERTADRGLRQAQMFGEIFQSHFGMWP</sequence>
<gene>
    <name evidence="2" type="ORF">DEVEQU_02824</name>
</gene>
<reference evidence="2 3" key="1">
    <citation type="submission" date="2018-12" db="EMBL/GenBank/DDBJ databases">
        <authorList>
            <person name="Criscuolo A."/>
        </authorList>
    </citation>
    <scope>NUCLEOTIDE SEQUENCE [LARGE SCALE GENOMIC DNA]</scope>
    <source>
        <strain evidence="2">ACIP1116281</strain>
    </source>
</reference>
<evidence type="ECO:0000313" key="3">
    <source>
        <dbReference type="Proteomes" id="UP000268844"/>
    </source>
</evidence>
<proteinExistence type="predicted"/>
<dbReference type="AlphaFoldDB" id="A0A3S4GLG6"/>
<evidence type="ECO:0000313" key="2">
    <source>
        <dbReference type="EMBL" id="VDS05681.1"/>
    </source>
</evidence>
<protein>
    <submittedName>
        <fullName evidence="2">Uncharacterized protein</fullName>
    </submittedName>
</protein>